<evidence type="ECO:0008006" key="5">
    <source>
        <dbReference type="Google" id="ProtNLM"/>
    </source>
</evidence>
<evidence type="ECO:0000256" key="2">
    <source>
        <dbReference type="SAM" id="Phobius"/>
    </source>
</evidence>
<feature type="compositionally biased region" description="Basic and acidic residues" evidence="1">
    <location>
        <begin position="72"/>
        <end position="81"/>
    </location>
</feature>
<keyword evidence="2" id="KW-1133">Transmembrane helix</keyword>
<feature type="region of interest" description="Disordered" evidence="1">
    <location>
        <begin position="56"/>
        <end position="81"/>
    </location>
</feature>
<evidence type="ECO:0000256" key="1">
    <source>
        <dbReference type="SAM" id="MobiDB-lite"/>
    </source>
</evidence>
<dbReference type="RefSeq" id="WP_094437112.1">
    <property type="nucleotide sequence ID" value="NZ_CP181370.1"/>
</dbReference>
<comment type="caution">
    <text evidence="3">The sequence shown here is derived from an EMBL/GenBank/DDBJ whole genome shotgun (WGS) entry which is preliminary data.</text>
</comment>
<gene>
    <name evidence="3" type="ORF">CE154_019650</name>
</gene>
<evidence type="ECO:0000313" key="4">
    <source>
        <dbReference type="Proteomes" id="UP000216225"/>
    </source>
</evidence>
<keyword evidence="2" id="KW-0472">Membrane</keyword>
<reference evidence="3 4" key="1">
    <citation type="submission" date="2018-09" db="EMBL/GenBank/DDBJ databases">
        <title>Genome comparison of Alicycliphilus sp. BQ1, a polyurethanolytic bacterium, with its closest phylogenetic relatives Alicycliphilus denitrificans BC and K601, unable to attack polyurethane.</title>
        <authorList>
            <person name="Loza-Tavera H."/>
            <person name="Lozano L."/>
            <person name="Cevallos M."/>
            <person name="Maya-Lucas O."/>
            <person name="Garcia-Mena J."/>
            <person name="Hernandez J."/>
        </authorList>
    </citation>
    <scope>NUCLEOTIDE SEQUENCE [LARGE SCALE GENOMIC DNA]</scope>
    <source>
        <strain evidence="3 4">BQ1</strain>
    </source>
</reference>
<organism evidence="3 4">
    <name type="scientific">Alicycliphilus denitrificans</name>
    <dbReference type="NCBI Taxonomy" id="179636"/>
    <lineage>
        <taxon>Bacteria</taxon>
        <taxon>Pseudomonadati</taxon>
        <taxon>Pseudomonadota</taxon>
        <taxon>Betaproteobacteria</taxon>
        <taxon>Burkholderiales</taxon>
        <taxon>Comamonadaceae</taxon>
        <taxon>Alicycliphilus</taxon>
    </lineage>
</organism>
<dbReference type="EMBL" id="NKDB02000005">
    <property type="protein sequence ID" value="RKJ94531.1"/>
    <property type="molecule type" value="Genomic_DNA"/>
</dbReference>
<dbReference type="Proteomes" id="UP000216225">
    <property type="component" value="Unassembled WGS sequence"/>
</dbReference>
<name>A0A420K7W7_9BURK</name>
<sequence>MLQELIVALIVVAAVAYVAWRYLPAAWRQRLGRVHPGLAQGPGGCGSGDGCSSCGGCASAKGPAAEPPVPGRAERHFHASK</sequence>
<accession>A0A420K7W7</accession>
<keyword evidence="2" id="KW-0812">Transmembrane</keyword>
<proteinExistence type="predicted"/>
<feature type="transmembrane region" description="Helical" evidence="2">
    <location>
        <begin position="6"/>
        <end position="23"/>
    </location>
</feature>
<dbReference type="AlphaFoldDB" id="A0A420K7W7"/>
<evidence type="ECO:0000313" key="3">
    <source>
        <dbReference type="EMBL" id="RKJ94531.1"/>
    </source>
</evidence>
<protein>
    <recommendedName>
        <fullName evidence="5">FeoB-associated Cys-rich membrane protein</fullName>
    </recommendedName>
</protein>